<dbReference type="AlphaFoldDB" id="A0A9P0L3V6"/>
<gene>
    <name evidence="1" type="ORF">ACAOBT_LOCUS16959</name>
</gene>
<organism evidence="1 2">
    <name type="scientific">Acanthoscelides obtectus</name>
    <name type="common">Bean weevil</name>
    <name type="synonym">Bruchus obtectus</name>
    <dbReference type="NCBI Taxonomy" id="200917"/>
    <lineage>
        <taxon>Eukaryota</taxon>
        <taxon>Metazoa</taxon>
        <taxon>Ecdysozoa</taxon>
        <taxon>Arthropoda</taxon>
        <taxon>Hexapoda</taxon>
        <taxon>Insecta</taxon>
        <taxon>Pterygota</taxon>
        <taxon>Neoptera</taxon>
        <taxon>Endopterygota</taxon>
        <taxon>Coleoptera</taxon>
        <taxon>Polyphaga</taxon>
        <taxon>Cucujiformia</taxon>
        <taxon>Chrysomeloidea</taxon>
        <taxon>Chrysomelidae</taxon>
        <taxon>Bruchinae</taxon>
        <taxon>Bruchini</taxon>
        <taxon>Acanthoscelides</taxon>
    </lineage>
</organism>
<accession>A0A9P0L3V6</accession>
<evidence type="ECO:0000313" key="1">
    <source>
        <dbReference type="EMBL" id="CAH1985948.1"/>
    </source>
</evidence>
<reference evidence="1" key="1">
    <citation type="submission" date="2022-03" db="EMBL/GenBank/DDBJ databases">
        <authorList>
            <person name="Sayadi A."/>
        </authorList>
    </citation>
    <scope>NUCLEOTIDE SEQUENCE</scope>
</reference>
<protein>
    <submittedName>
        <fullName evidence="1">Uncharacterized protein</fullName>
    </submittedName>
</protein>
<keyword evidence="2" id="KW-1185">Reference proteome</keyword>
<dbReference type="Proteomes" id="UP001152888">
    <property type="component" value="Unassembled WGS sequence"/>
</dbReference>
<dbReference type="EMBL" id="CAKOFQ010006988">
    <property type="protein sequence ID" value="CAH1985948.1"/>
    <property type="molecule type" value="Genomic_DNA"/>
</dbReference>
<name>A0A9P0L3V6_ACAOB</name>
<dbReference type="Gene3D" id="2.40.50.140">
    <property type="entry name" value="Nucleic acid-binding proteins"/>
    <property type="match status" value="1"/>
</dbReference>
<proteinExistence type="predicted"/>
<dbReference type="OrthoDB" id="422005at2759"/>
<sequence length="177" mass="20278">MNNTLFAADFDKNIAVGIVDISQRLTLSLSFSFRYFDKNSLFESITYIGIFGVRVLWCQVMNSDVAEIILKQNYDILRKLEDLEQTVKDLQEINCILAELVRKKIDEPNSTEDKEVIQDTKYNDIKQYDGNNLPDPETRSTGTVRWFDKLKGFGFIHVTGVNTITYTMSVRGRSSGV</sequence>
<comment type="caution">
    <text evidence="1">The sequence shown here is derived from an EMBL/GenBank/DDBJ whole genome shotgun (WGS) entry which is preliminary data.</text>
</comment>
<dbReference type="InterPro" id="IPR012340">
    <property type="entry name" value="NA-bd_OB-fold"/>
</dbReference>
<evidence type="ECO:0000313" key="2">
    <source>
        <dbReference type="Proteomes" id="UP001152888"/>
    </source>
</evidence>